<accession>A0AA40K205</accession>
<keyword evidence="3 6" id="KW-1133">Transmembrane helix</keyword>
<keyword evidence="2 6" id="KW-0812">Transmembrane</keyword>
<evidence type="ECO:0000313" key="7">
    <source>
        <dbReference type="EMBL" id="KAK0742727.1"/>
    </source>
</evidence>
<name>A0AA40K205_9PEZI</name>
<comment type="caution">
    <text evidence="7">The sequence shown here is derived from an EMBL/GenBank/DDBJ whole genome shotgun (WGS) entry which is preliminary data.</text>
</comment>
<evidence type="ECO:0000256" key="2">
    <source>
        <dbReference type="ARBA" id="ARBA00022692"/>
    </source>
</evidence>
<dbReference type="Proteomes" id="UP001172155">
    <property type="component" value="Unassembled WGS sequence"/>
</dbReference>
<proteinExistence type="predicted"/>
<comment type="subcellular location">
    <subcellularLocation>
        <location evidence="1">Membrane</location>
        <topology evidence="1">Multi-pass membrane protein</topology>
    </subcellularLocation>
</comment>
<dbReference type="NCBIfam" id="TIGR00803">
    <property type="entry name" value="nst"/>
    <property type="match status" value="2"/>
</dbReference>
<organism evidence="7 8">
    <name type="scientific">Schizothecium vesticola</name>
    <dbReference type="NCBI Taxonomy" id="314040"/>
    <lineage>
        <taxon>Eukaryota</taxon>
        <taxon>Fungi</taxon>
        <taxon>Dikarya</taxon>
        <taxon>Ascomycota</taxon>
        <taxon>Pezizomycotina</taxon>
        <taxon>Sordariomycetes</taxon>
        <taxon>Sordariomycetidae</taxon>
        <taxon>Sordariales</taxon>
        <taxon>Schizotheciaceae</taxon>
        <taxon>Schizothecium</taxon>
    </lineage>
</organism>
<feature type="transmembrane region" description="Helical" evidence="6">
    <location>
        <begin position="357"/>
        <end position="374"/>
    </location>
</feature>
<feature type="region of interest" description="Disordered" evidence="5">
    <location>
        <begin position="444"/>
        <end position="469"/>
    </location>
</feature>
<evidence type="ECO:0000256" key="1">
    <source>
        <dbReference type="ARBA" id="ARBA00004141"/>
    </source>
</evidence>
<feature type="transmembrane region" description="Helical" evidence="6">
    <location>
        <begin position="160"/>
        <end position="178"/>
    </location>
</feature>
<feature type="transmembrane region" description="Helical" evidence="6">
    <location>
        <begin position="53"/>
        <end position="76"/>
    </location>
</feature>
<dbReference type="GO" id="GO:0000139">
    <property type="term" value="C:Golgi membrane"/>
    <property type="evidence" value="ECO:0007669"/>
    <property type="project" value="InterPro"/>
</dbReference>
<sequence length="469" mass="51020">MALLSPPSAAGGPSIFGVPMKQASLITLTFQNSALILIMHYSRIMAPPGDHRYFASTAVFLNEIIKLAICLTFAVYETSRSLAPQTPATVIFEQIYRSVFSGDGWKLAIPGILYALENTLQYVALSNLDAVHFQILYQLKIITTALFSVALLGRGLGVRRWLSLVVLTLGVSVVSLPSSNANDLAMDIHDFSDHFFPRSMHELGQFAGGVSDVARELTKRGLDSLDGLGSQLTRRSASYEGIKEDLDTGFEMNYSVGLTAVLVSALVSGLSGVYFEKVLKDSASSVSVWTRNIQMSFYSLLPAFFIGVIVNDGDEIAKHGFFDGYNSIVWLAIVFQAVGGILTSLCINYADNIAKNFATSISIIVSFVFSMFVFGFSVNLSFVLGTALVLLSTYMYSIPERKRGRPPPISIASYEKTTIDGTPTVIDENKLSVNPMDSVKAIGLSTSRPASPMPRLNRIPSFRGKKSDD</sequence>
<feature type="transmembrane region" description="Helical" evidence="6">
    <location>
        <begin position="254"/>
        <end position="275"/>
    </location>
</feature>
<feature type="transmembrane region" description="Helical" evidence="6">
    <location>
        <begin position="23"/>
        <end position="41"/>
    </location>
</feature>
<keyword evidence="8" id="KW-1185">Reference proteome</keyword>
<protein>
    <submittedName>
        <fullName evidence="7">Nucleotide-sugar transporter-domain-containing protein</fullName>
    </submittedName>
</protein>
<gene>
    <name evidence="7" type="ORF">B0T18DRAFT_489662</name>
</gene>
<evidence type="ECO:0000256" key="4">
    <source>
        <dbReference type="ARBA" id="ARBA00023136"/>
    </source>
</evidence>
<dbReference type="InterPro" id="IPR037185">
    <property type="entry name" value="EmrE-like"/>
</dbReference>
<reference evidence="7" key="1">
    <citation type="submission" date="2023-06" db="EMBL/GenBank/DDBJ databases">
        <title>Genome-scale phylogeny and comparative genomics of the fungal order Sordariales.</title>
        <authorList>
            <consortium name="Lawrence Berkeley National Laboratory"/>
            <person name="Hensen N."/>
            <person name="Bonometti L."/>
            <person name="Westerberg I."/>
            <person name="Brannstrom I.O."/>
            <person name="Guillou S."/>
            <person name="Cros-Aarteil S."/>
            <person name="Calhoun S."/>
            <person name="Haridas S."/>
            <person name="Kuo A."/>
            <person name="Mondo S."/>
            <person name="Pangilinan J."/>
            <person name="Riley R."/>
            <person name="LaButti K."/>
            <person name="Andreopoulos B."/>
            <person name="Lipzen A."/>
            <person name="Chen C."/>
            <person name="Yanf M."/>
            <person name="Daum C."/>
            <person name="Ng V."/>
            <person name="Clum A."/>
            <person name="Steindorff A."/>
            <person name="Ohm R."/>
            <person name="Martin F."/>
            <person name="Silar P."/>
            <person name="Natvig D."/>
            <person name="Lalanne C."/>
            <person name="Gautier V."/>
            <person name="Ament-velasquez S.L."/>
            <person name="Kruys A."/>
            <person name="Hutchinson M.I."/>
            <person name="Powell A.J."/>
            <person name="Barry K."/>
            <person name="Miller A.N."/>
            <person name="Grigoriev I.V."/>
            <person name="Debuchy R."/>
            <person name="Gladieux P."/>
            <person name="Thoren M.H."/>
            <person name="Johannesson H."/>
        </authorList>
    </citation>
    <scope>NUCLEOTIDE SEQUENCE</scope>
    <source>
        <strain evidence="7">SMH3187-1</strain>
    </source>
</reference>
<feature type="transmembrane region" description="Helical" evidence="6">
    <location>
        <begin position="328"/>
        <end position="350"/>
    </location>
</feature>
<feature type="transmembrane region" description="Helical" evidence="6">
    <location>
        <begin position="135"/>
        <end position="153"/>
    </location>
</feature>
<dbReference type="PANTHER" id="PTHR10231">
    <property type="entry name" value="NUCLEOTIDE-SUGAR TRANSMEMBRANE TRANSPORTER"/>
    <property type="match status" value="1"/>
</dbReference>
<dbReference type="AlphaFoldDB" id="A0AA40K205"/>
<dbReference type="GO" id="GO:0015165">
    <property type="term" value="F:pyrimidine nucleotide-sugar transmembrane transporter activity"/>
    <property type="evidence" value="ECO:0007669"/>
    <property type="project" value="InterPro"/>
</dbReference>
<evidence type="ECO:0000256" key="3">
    <source>
        <dbReference type="ARBA" id="ARBA00022989"/>
    </source>
</evidence>
<evidence type="ECO:0000256" key="5">
    <source>
        <dbReference type="SAM" id="MobiDB-lite"/>
    </source>
</evidence>
<dbReference type="Pfam" id="PF04142">
    <property type="entry name" value="Nuc_sug_transp"/>
    <property type="match status" value="1"/>
</dbReference>
<dbReference type="PIRSF" id="PIRSF005799">
    <property type="entry name" value="UDP-gal_transpt"/>
    <property type="match status" value="1"/>
</dbReference>
<feature type="transmembrane region" description="Helical" evidence="6">
    <location>
        <begin position="295"/>
        <end position="313"/>
    </location>
</feature>
<evidence type="ECO:0000256" key="6">
    <source>
        <dbReference type="SAM" id="Phobius"/>
    </source>
</evidence>
<dbReference type="InterPro" id="IPR007271">
    <property type="entry name" value="Nuc_sug_transpt"/>
</dbReference>
<dbReference type="EMBL" id="JAUKUD010000005">
    <property type="protein sequence ID" value="KAK0742727.1"/>
    <property type="molecule type" value="Genomic_DNA"/>
</dbReference>
<keyword evidence="4 6" id="KW-0472">Membrane</keyword>
<dbReference type="SUPFAM" id="SSF103481">
    <property type="entry name" value="Multidrug resistance efflux transporter EmrE"/>
    <property type="match status" value="1"/>
</dbReference>
<evidence type="ECO:0000313" key="8">
    <source>
        <dbReference type="Proteomes" id="UP001172155"/>
    </source>
</evidence>